<dbReference type="OrthoDB" id="341259at2759"/>
<dbReference type="SUPFAM" id="SSF48403">
    <property type="entry name" value="Ankyrin repeat"/>
    <property type="match status" value="1"/>
</dbReference>
<evidence type="ECO:0000256" key="3">
    <source>
        <dbReference type="PROSITE-ProRule" id="PRU00023"/>
    </source>
</evidence>
<dbReference type="AlphaFoldDB" id="A0A9P9JMX7"/>
<gene>
    <name evidence="5" type="ORF">EDB81DRAFT_751539</name>
</gene>
<dbReference type="EMBL" id="JAGMUV010000001">
    <property type="protein sequence ID" value="KAH7176140.1"/>
    <property type="molecule type" value="Genomic_DNA"/>
</dbReference>
<evidence type="ECO:0000313" key="5">
    <source>
        <dbReference type="EMBL" id="KAH7176140.1"/>
    </source>
</evidence>
<dbReference type="Pfam" id="PF12796">
    <property type="entry name" value="Ank_2"/>
    <property type="match status" value="1"/>
</dbReference>
<keyword evidence="6" id="KW-1185">Reference proteome</keyword>
<dbReference type="InterPro" id="IPR050776">
    <property type="entry name" value="Ank_Repeat/CDKN_Inhibitor"/>
</dbReference>
<dbReference type="Gene3D" id="1.25.40.20">
    <property type="entry name" value="Ankyrin repeat-containing domain"/>
    <property type="match status" value="1"/>
</dbReference>
<evidence type="ECO:0000256" key="1">
    <source>
        <dbReference type="ARBA" id="ARBA00022737"/>
    </source>
</evidence>
<dbReference type="InterPro" id="IPR036770">
    <property type="entry name" value="Ankyrin_rpt-contain_sf"/>
</dbReference>
<feature type="repeat" description="ANK" evidence="3">
    <location>
        <begin position="263"/>
        <end position="295"/>
    </location>
</feature>
<evidence type="ECO:0000313" key="6">
    <source>
        <dbReference type="Proteomes" id="UP000738349"/>
    </source>
</evidence>
<dbReference type="Proteomes" id="UP000738349">
    <property type="component" value="Unassembled WGS sequence"/>
</dbReference>
<organism evidence="5 6">
    <name type="scientific">Dactylonectria macrodidyma</name>
    <dbReference type="NCBI Taxonomy" id="307937"/>
    <lineage>
        <taxon>Eukaryota</taxon>
        <taxon>Fungi</taxon>
        <taxon>Dikarya</taxon>
        <taxon>Ascomycota</taxon>
        <taxon>Pezizomycotina</taxon>
        <taxon>Sordariomycetes</taxon>
        <taxon>Hypocreomycetidae</taxon>
        <taxon>Hypocreales</taxon>
        <taxon>Nectriaceae</taxon>
        <taxon>Dactylonectria</taxon>
    </lineage>
</organism>
<dbReference type="PANTHER" id="PTHR24201:SF15">
    <property type="entry name" value="ANKYRIN REPEAT DOMAIN-CONTAINING PROTEIN 66"/>
    <property type="match status" value="1"/>
</dbReference>
<name>A0A9P9JMX7_9HYPO</name>
<dbReference type="SMART" id="SM00248">
    <property type="entry name" value="ANK"/>
    <property type="match status" value="1"/>
</dbReference>
<feature type="region of interest" description="Disordered" evidence="4">
    <location>
        <begin position="171"/>
        <end position="194"/>
    </location>
</feature>
<feature type="region of interest" description="Disordered" evidence="4">
    <location>
        <begin position="342"/>
        <end position="370"/>
    </location>
</feature>
<keyword evidence="2 3" id="KW-0040">ANK repeat</keyword>
<feature type="region of interest" description="Disordered" evidence="4">
    <location>
        <begin position="102"/>
        <end position="155"/>
    </location>
</feature>
<keyword evidence="1" id="KW-0677">Repeat</keyword>
<comment type="caution">
    <text evidence="5">The sequence shown here is derived from an EMBL/GenBank/DDBJ whole genome shotgun (WGS) entry which is preliminary data.</text>
</comment>
<proteinExistence type="predicted"/>
<reference evidence="5" key="1">
    <citation type="journal article" date="2021" name="Nat. Commun.">
        <title>Genetic determinants of endophytism in the Arabidopsis root mycobiome.</title>
        <authorList>
            <person name="Mesny F."/>
            <person name="Miyauchi S."/>
            <person name="Thiergart T."/>
            <person name="Pickel B."/>
            <person name="Atanasova L."/>
            <person name="Karlsson M."/>
            <person name="Huettel B."/>
            <person name="Barry K.W."/>
            <person name="Haridas S."/>
            <person name="Chen C."/>
            <person name="Bauer D."/>
            <person name="Andreopoulos W."/>
            <person name="Pangilinan J."/>
            <person name="LaButti K."/>
            <person name="Riley R."/>
            <person name="Lipzen A."/>
            <person name="Clum A."/>
            <person name="Drula E."/>
            <person name="Henrissat B."/>
            <person name="Kohler A."/>
            <person name="Grigoriev I.V."/>
            <person name="Martin F.M."/>
            <person name="Hacquard S."/>
        </authorList>
    </citation>
    <scope>NUCLEOTIDE SEQUENCE</scope>
    <source>
        <strain evidence="5">MPI-CAGE-AT-0147</strain>
    </source>
</reference>
<evidence type="ECO:0000256" key="2">
    <source>
        <dbReference type="ARBA" id="ARBA00023043"/>
    </source>
</evidence>
<dbReference type="PROSITE" id="PS50088">
    <property type="entry name" value="ANK_REPEAT"/>
    <property type="match status" value="1"/>
</dbReference>
<dbReference type="InterPro" id="IPR002110">
    <property type="entry name" value="Ankyrin_rpt"/>
</dbReference>
<sequence>MKLRTKRYKPESLQPEPRATCYDCGIVRPIAGFTYVENGLENSPSRPSSKFWKLRRSKAAQVSVRRRCVPPPQTCCPAPLAEAEDSHERVAEDLEALHITPPSLATGSTVSEKACHPSHKPSKSSTPRSTGARFWRSKDPAIQPTEPTSTKTSRKAHYDVEVLHKLLSITLPDASSEEPSEVSTKSTQPAKPAPSEDLLYQLAANGSDHEYAWEIIKGYKDRDDWHTIVQTCWLTAARGGNLRYMRQLERLGNDLDPQTTNSNGDTALHIAAKTGNRDMVRWLIQRGVDLWARNNEGKTAKTCAEEFGHTGCAISLRLAMPGEKLGNKGWWDEFGDDFRDRMGSYDRPLPGGGSDPTPMRRKPWVAASPN</sequence>
<accession>A0A9P9JMX7</accession>
<evidence type="ECO:0000256" key="4">
    <source>
        <dbReference type="SAM" id="MobiDB-lite"/>
    </source>
</evidence>
<protein>
    <submittedName>
        <fullName evidence="5">Ankyrin repeat-containing domain protein</fullName>
    </submittedName>
</protein>
<dbReference type="PROSITE" id="PS50297">
    <property type="entry name" value="ANK_REP_REGION"/>
    <property type="match status" value="1"/>
</dbReference>
<dbReference type="PANTHER" id="PTHR24201">
    <property type="entry name" value="ANK_REP_REGION DOMAIN-CONTAINING PROTEIN"/>
    <property type="match status" value="1"/>
</dbReference>